<organism evidence="1 2">
    <name type="scientific">Kushneria sinocarnis</name>
    <dbReference type="NCBI Taxonomy" id="595502"/>
    <lineage>
        <taxon>Bacteria</taxon>
        <taxon>Pseudomonadati</taxon>
        <taxon>Pseudomonadota</taxon>
        <taxon>Gammaproteobacteria</taxon>
        <taxon>Oceanospirillales</taxon>
        <taxon>Halomonadaceae</taxon>
        <taxon>Kushneria</taxon>
    </lineage>
</organism>
<sequence length="112" mass="13077">MALPPLLMAVWLYRFCPPPELRCVDGEQWEARQPDDGSGAWQPVTLSVQRLGVGIIELAINGRVHALWPDSTDAETRRRLRRLLLRQSGHHAPTPTPWWRRLMQQWQRRHNA</sequence>
<evidence type="ECO:0000313" key="1">
    <source>
        <dbReference type="EMBL" id="RKR02458.1"/>
    </source>
</evidence>
<protein>
    <submittedName>
        <fullName evidence="1">Uncharacterized protein</fullName>
    </submittedName>
</protein>
<comment type="caution">
    <text evidence="1">The sequence shown here is derived from an EMBL/GenBank/DDBJ whole genome shotgun (WGS) entry which is preliminary data.</text>
</comment>
<gene>
    <name evidence="1" type="ORF">C7446_2173</name>
</gene>
<evidence type="ECO:0000313" key="2">
    <source>
        <dbReference type="Proteomes" id="UP000281975"/>
    </source>
</evidence>
<dbReference type="AlphaFoldDB" id="A0A420WV71"/>
<name>A0A420WV71_9GAMM</name>
<dbReference type="EMBL" id="RBIN01000006">
    <property type="protein sequence ID" value="RKR02458.1"/>
    <property type="molecule type" value="Genomic_DNA"/>
</dbReference>
<reference evidence="1 2" key="1">
    <citation type="submission" date="2018-10" db="EMBL/GenBank/DDBJ databases">
        <title>Genomic Encyclopedia of Type Strains, Phase IV (KMG-IV): sequencing the most valuable type-strain genomes for metagenomic binning, comparative biology and taxonomic classification.</title>
        <authorList>
            <person name="Goeker M."/>
        </authorList>
    </citation>
    <scope>NUCLEOTIDE SEQUENCE [LARGE SCALE GENOMIC DNA]</scope>
    <source>
        <strain evidence="1 2">DSM 23229</strain>
    </source>
</reference>
<keyword evidence="2" id="KW-1185">Reference proteome</keyword>
<proteinExistence type="predicted"/>
<dbReference type="Proteomes" id="UP000281975">
    <property type="component" value="Unassembled WGS sequence"/>
</dbReference>
<accession>A0A420WV71</accession>